<protein>
    <recommendedName>
        <fullName evidence="1">Sacsin/Nov domain-containing protein</fullName>
    </recommendedName>
</protein>
<dbReference type="InterPro" id="IPR036890">
    <property type="entry name" value="HATPase_C_sf"/>
</dbReference>
<keyword evidence="3" id="KW-1185">Reference proteome</keyword>
<dbReference type="NCBIfam" id="NF047352">
    <property type="entry name" value="P_loop_sacsin"/>
    <property type="match status" value="1"/>
</dbReference>
<feature type="domain" description="Sacsin/Nov" evidence="1">
    <location>
        <begin position="21"/>
        <end position="257"/>
    </location>
</feature>
<organism evidence="2 3">
    <name type="scientific">Prymnesium parvum</name>
    <name type="common">Toxic golden alga</name>
    <dbReference type="NCBI Taxonomy" id="97485"/>
    <lineage>
        <taxon>Eukaryota</taxon>
        <taxon>Haptista</taxon>
        <taxon>Haptophyta</taxon>
        <taxon>Prymnesiophyceae</taxon>
        <taxon>Prymnesiales</taxon>
        <taxon>Prymnesiaceae</taxon>
        <taxon>Prymnesium</taxon>
    </lineage>
</organism>
<dbReference type="PANTHER" id="PTHR15600:SF42">
    <property type="entry name" value="SACSIN"/>
    <property type="match status" value="1"/>
</dbReference>
<dbReference type="PANTHER" id="PTHR15600">
    <property type="entry name" value="SACSIN"/>
    <property type="match status" value="1"/>
</dbReference>
<dbReference type="AlphaFoldDB" id="A0AB34IJ84"/>
<dbReference type="SUPFAM" id="SSF55874">
    <property type="entry name" value="ATPase domain of HSP90 chaperone/DNA topoisomerase II/histidine kinase"/>
    <property type="match status" value="1"/>
</dbReference>
<name>A0AB34IJ84_PRYPA</name>
<dbReference type="Pfam" id="PF25794">
    <property type="entry name" value="SACS"/>
    <property type="match status" value="1"/>
</dbReference>
<evidence type="ECO:0000259" key="1">
    <source>
        <dbReference type="Pfam" id="PF25794"/>
    </source>
</evidence>
<dbReference type="Proteomes" id="UP001515480">
    <property type="component" value="Unassembled WGS sequence"/>
</dbReference>
<dbReference type="GO" id="GO:0030544">
    <property type="term" value="F:Hsp70 protein binding"/>
    <property type="evidence" value="ECO:0007669"/>
    <property type="project" value="TreeGrafter"/>
</dbReference>
<dbReference type="InterPro" id="IPR052972">
    <property type="entry name" value="Sacsin_chaperone_reg"/>
</dbReference>
<sequence length="1265" mass="140811">MAGEVADACDEEGISDFGQKVDLCQRIRDVLVNYPEGAILKEMVQNADDAGATTFRVLLDCRTHPSSTLLGPALAAFQGPALLTYNDAVFTDTDFQSIQHIGGSRKTESEARTKTGRFGVGFNSSYHVTDLPCFVSRRYMVMLDPHCAHLPNVNHAEPGKMINFLKPGMRERLSDQFAPFLVFDWDMSTELNGTLFRLPLRTAKQAETSRISKCECSIKDAECLMREFGEVMNEAALFLTHIHTLEIAVWREGEPDASTIRRLQVRDPERQILRRQRLHELVKEARHDMSVVPSEEHCMELHMETAGQNGVEYEQWLVVQCMGSGKARDMSMSADFQAHGLQPVPWAGIATRISPNKEGHYHVKGRPYCLLPLPATTGLPVHVNGFFELSSNRRDIWYGDDMVGAGRLRAEWNSCLIQDVVAPSYMRLLLQVRDRLREASGCYGDVAGYYALWPQSRPPEPWGGLVDVLYQLLLQQPMLYSEMHDGVWVSPAGAVFAMHLKHEAEKARAMDNALLRSGMPLVRVPDSVAQLLEAAAKQQFTELRWADPPMVRTWLAAQREWEAALTRIEGMELLEYCLLELDEDVSSLFGLQLLPLVDTSWGRFDAAESGSPPLLLSSSGDRPLLSHRPSLLVEVDLSSPVGQQLARVAAGGQTNLRLFSAELLPSLLPFLLPASWRGLEVVDLTPTVEARTGVGSDGAEPSCSWLLQLWEFIGRHHSKVQLGDLLGWPLLPVEGELQAYALPSGGLQLSRMVDFKDMDLSWASCLRKAGCLSLHHGVRQAHPQLQRVVHEVSACGVLRALRVAAGGPGVSSPQDLSQSVSRLFERVERHERQSLRAMLAERRHVEMSALRSDKDLLAMLGWLPVYEVHLSVSHEDEAQRAAVESVAAEQEESRNNVEGELVFTALDLNQHRLAPSGVSATLLDERFVCYTNESELELLQLAGLVRLDRSRFFRDYIFPRLPVLPVSARDSAMLSVLHGLHGLCAEDSTFLEALRELSFVPVQSGLLRRPDELFHPKVSEASELLDKSEVHPSGAFADESVLGVLERLGLRVQVTRDAVLQSARSIEALCPIDSEAAVRRAKALLQYVDVHADRIIGSAAPATNRKKASWLKAALGSSARPSHSKVRDVECNMDELARIVWLPVLTRRPEPFVPWNEANSHAPLASASETRPVSELWLVSFKCRLLDGEVRSLSLRNFLGWTTPPNFFVMAEQLASLSLAYPDVDQLAYQRCMVLAIPSLYKGLDSSLDGSEDETDEMRDVRRAI</sequence>
<dbReference type="InterPro" id="IPR058210">
    <property type="entry name" value="SACS/Nov_dom"/>
</dbReference>
<evidence type="ECO:0000313" key="2">
    <source>
        <dbReference type="EMBL" id="KAL1500259.1"/>
    </source>
</evidence>
<evidence type="ECO:0000313" key="3">
    <source>
        <dbReference type="Proteomes" id="UP001515480"/>
    </source>
</evidence>
<gene>
    <name evidence="2" type="ORF">AB1Y20_012927</name>
</gene>
<proteinExistence type="predicted"/>
<accession>A0AB34IJ84</accession>
<reference evidence="2 3" key="1">
    <citation type="journal article" date="2024" name="Science">
        <title>Giant polyketide synthase enzymes in the biosynthesis of giant marine polyether toxins.</title>
        <authorList>
            <person name="Fallon T.R."/>
            <person name="Shende V.V."/>
            <person name="Wierzbicki I.H."/>
            <person name="Pendleton A.L."/>
            <person name="Watervoot N.F."/>
            <person name="Auber R.P."/>
            <person name="Gonzalez D.J."/>
            <person name="Wisecaver J.H."/>
            <person name="Moore B.S."/>
        </authorList>
    </citation>
    <scope>NUCLEOTIDE SEQUENCE [LARGE SCALE GENOMIC DNA]</scope>
    <source>
        <strain evidence="2 3">12B1</strain>
    </source>
</reference>
<comment type="caution">
    <text evidence="2">The sequence shown here is derived from an EMBL/GenBank/DDBJ whole genome shotgun (WGS) entry which is preliminary data.</text>
</comment>
<dbReference type="EMBL" id="JBGBPQ010000023">
    <property type="protein sequence ID" value="KAL1500259.1"/>
    <property type="molecule type" value="Genomic_DNA"/>
</dbReference>